<proteinExistence type="predicted"/>
<evidence type="ECO:0000313" key="1">
    <source>
        <dbReference type="EMBL" id="MDX8442870.1"/>
    </source>
</evidence>
<organism evidence="1 2">
    <name type="scientific">Mesorhizobium australafricanum</name>
    <dbReference type="NCBI Taxonomy" id="3072311"/>
    <lineage>
        <taxon>Bacteria</taxon>
        <taxon>Pseudomonadati</taxon>
        <taxon>Pseudomonadota</taxon>
        <taxon>Alphaproteobacteria</taxon>
        <taxon>Hyphomicrobiales</taxon>
        <taxon>Phyllobacteriaceae</taxon>
        <taxon>Mesorhizobium</taxon>
    </lineage>
</organism>
<keyword evidence="2" id="KW-1185">Reference proteome</keyword>
<comment type="caution">
    <text evidence="1">The sequence shown here is derived from an EMBL/GenBank/DDBJ whole genome shotgun (WGS) entry which is preliminary data.</text>
</comment>
<evidence type="ECO:0000313" key="2">
    <source>
        <dbReference type="Proteomes" id="UP001272097"/>
    </source>
</evidence>
<gene>
    <name evidence="1" type="ORF">RFM51_25135</name>
</gene>
<sequence>MTLCYSDLDKSQIAEAFTELTGRSIVVSQTGDAGARTLCQTGTFDELLQASGLVQK</sequence>
<accession>A0ABU4X3I6</accession>
<reference evidence="1 2" key="1">
    <citation type="submission" date="2023-08" db="EMBL/GenBank/DDBJ databases">
        <title>Implementing the SeqCode for naming new Mesorhizobium species isolated from Vachellia karroo root nodules.</title>
        <authorList>
            <person name="Van Lill M."/>
        </authorList>
    </citation>
    <scope>NUCLEOTIDE SEQUENCE [LARGE SCALE GENOMIC DNA]</scope>
    <source>
        <strain evidence="1 2">VK3E</strain>
    </source>
</reference>
<dbReference type="EMBL" id="JAVIIS010000047">
    <property type="protein sequence ID" value="MDX8442870.1"/>
    <property type="molecule type" value="Genomic_DNA"/>
</dbReference>
<protein>
    <submittedName>
        <fullName evidence="1">Uncharacterized protein</fullName>
    </submittedName>
</protein>
<name>A0ABU4X3I6_9HYPH</name>
<dbReference type="RefSeq" id="WP_320216866.1">
    <property type="nucleotide sequence ID" value="NZ_JAVIIS010000047.1"/>
</dbReference>
<dbReference type="Proteomes" id="UP001272097">
    <property type="component" value="Unassembled WGS sequence"/>
</dbReference>